<dbReference type="InterPro" id="IPR025855">
    <property type="entry name" value="Replic_Relax"/>
</dbReference>
<evidence type="ECO:0000313" key="2">
    <source>
        <dbReference type="Proteomes" id="UP000182110"/>
    </source>
</evidence>
<reference evidence="1 2" key="1">
    <citation type="journal article" date="2014" name="Genome Announc.">
        <title>Genome Sequence of Bacillus simplex Strain P558, Isolated from a Human Fecal Sample.</title>
        <authorList>
            <person name="Croce O."/>
            <person name="Hugon P."/>
            <person name="Lagier J.C."/>
            <person name="Bibi F."/>
            <person name="Robert C."/>
            <person name="Azhar E.I."/>
            <person name="Raoult D."/>
            <person name="Fournier P.E."/>
        </authorList>
    </citation>
    <scope>NUCLEOTIDE SEQUENCE [LARGE SCALE GENOMIC DNA]</scope>
    <source>
        <strain evidence="1 2">P558</strain>
    </source>
</reference>
<comment type="caution">
    <text evidence="1">The sequence shown here is derived from an EMBL/GenBank/DDBJ whole genome shotgun (WGS) entry which is preliminary data.</text>
</comment>
<keyword evidence="2" id="KW-1185">Reference proteome</keyword>
<dbReference type="Proteomes" id="UP000182110">
    <property type="component" value="Unassembled WGS sequence"/>
</dbReference>
<dbReference type="EMBL" id="CCXW01000001">
    <property type="protein sequence ID" value="CEG31468.1"/>
    <property type="molecule type" value="Genomic_DNA"/>
</dbReference>
<gene>
    <name evidence="1" type="ORF">BN1180_01612</name>
</gene>
<accession>A0AAN2TRT8</accession>
<protein>
    <submittedName>
        <fullName evidence="1">Phage protein</fullName>
    </submittedName>
</protein>
<name>A0AAN2TRT8_9BACI</name>
<dbReference type="Pfam" id="PF13814">
    <property type="entry name" value="Replic_Relax"/>
    <property type="match status" value="1"/>
</dbReference>
<proteinExistence type="predicted"/>
<sequence>MSLKRLTFLNRSQLQILNGLGGDRNAQKVLKSMSEYVNSFRSDGQTIYYLTKEGRTRVDCKKKAKKSTTAQHYIMRNDLYIACKFPKTWKNEVDIKVKGLGDIRCDAMFTVGEKPYFIEIDHTQKMKINEKKMETYRKIINAFPFQPVFLWVTTTEYKRNQLKKLCEGLESRIYIASELKN</sequence>
<evidence type="ECO:0000313" key="1">
    <source>
        <dbReference type="EMBL" id="CEG31468.1"/>
    </source>
</evidence>
<organism evidence="1 2">
    <name type="scientific">Peribacillus simplex</name>
    <dbReference type="NCBI Taxonomy" id="1478"/>
    <lineage>
        <taxon>Bacteria</taxon>
        <taxon>Bacillati</taxon>
        <taxon>Bacillota</taxon>
        <taxon>Bacilli</taxon>
        <taxon>Bacillales</taxon>
        <taxon>Bacillaceae</taxon>
        <taxon>Peribacillus</taxon>
    </lineage>
</organism>
<dbReference type="AlphaFoldDB" id="A0AAN2TRT8"/>